<reference evidence="1 2" key="1">
    <citation type="submission" date="2019-02" db="EMBL/GenBank/DDBJ databases">
        <title>Deep-cultivation of Planctomycetes and their phenomic and genomic characterization uncovers novel biology.</title>
        <authorList>
            <person name="Wiegand S."/>
            <person name="Jogler M."/>
            <person name="Boedeker C."/>
            <person name="Pinto D."/>
            <person name="Vollmers J."/>
            <person name="Rivas-Marin E."/>
            <person name="Kohn T."/>
            <person name="Peeters S.H."/>
            <person name="Heuer A."/>
            <person name="Rast P."/>
            <person name="Oberbeckmann S."/>
            <person name="Bunk B."/>
            <person name="Jeske O."/>
            <person name="Meyerdierks A."/>
            <person name="Storesund J.E."/>
            <person name="Kallscheuer N."/>
            <person name="Luecker S."/>
            <person name="Lage O.M."/>
            <person name="Pohl T."/>
            <person name="Merkel B.J."/>
            <person name="Hornburger P."/>
            <person name="Mueller R.-W."/>
            <person name="Bruemmer F."/>
            <person name="Labrenz M."/>
            <person name="Spormann A.M."/>
            <person name="Op den Camp H."/>
            <person name="Overmann J."/>
            <person name="Amann R."/>
            <person name="Jetten M.S.M."/>
            <person name="Mascher T."/>
            <person name="Medema M.H."/>
            <person name="Devos D.P."/>
            <person name="Kaster A.-K."/>
            <person name="Ovreas L."/>
            <person name="Rohde M."/>
            <person name="Galperin M.Y."/>
            <person name="Jogler C."/>
        </authorList>
    </citation>
    <scope>NUCLEOTIDE SEQUENCE [LARGE SCALE GENOMIC DNA]</scope>
    <source>
        <strain evidence="1 2">Poly24</strain>
    </source>
</reference>
<protein>
    <submittedName>
        <fullName evidence="1">Uncharacterized protein</fullName>
    </submittedName>
</protein>
<dbReference type="RefSeq" id="WP_145100756.1">
    <property type="nucleotide sequence ID" value="NZ_CP036348.1"/>
</dbReference>
<evidence type="ECO:0000313" key="1">
    <source>
        <dbReference type="EMBL" id="QDV70859.1"/>
    </source>
</evidence>
<dbReference type="AlphaFoldDB" id="A0A518JZ81"/>
<evidence type="ECO:0000313" key="2">
    <source>
        <dbReference type="Proteomes" id="UP000315082"/>
    </source>
</evidence>
<sequence>MLDQLESEVFSAIRDQLGIATPISLLLGTSEIERVHSGVGRFKNFSMNNDAFRVVRDVAGKRVVDDPYIESPDWSTARVGCPSFLHQAL</sequence>
<dbReference type="EMBL" id="CP036348">
    <property type="protein sequence ID" value="QDV70859.1"/>
    <property type="molecule type" value="Genomic_DNA"/>
</dbReference>
<organism evidence="1 2">
    <name type="scientific">Rosistilla carotiformis</name>
    <dbReference type="NCBI Taxonomy" id="2528017"/>
    <lineage>
        <taxon>Bacteria</taxon>
        <taxon>Pseudomonadati</taxon>
        <taxon>Planctomycetota</taxon>
        <taxon>Planctomycetia</taxon>
        <taxon>Pirellulales</taxon>
        <taxon>Pirellulaceae</taxon>
        <taxon>Rosistilla</taxon>
    </lineage>
</organism>
<proteinExistence type="predicted"/>
<keyword evidence="2" id="KW-1185">Reference proteome</keyword>
<accession>A0A518JZ81</accession>
<dbReference type="Proteomes" id="UP000315082">
    <property type="component" value="Chromosome"/>
</dbReference>
<name>A0A518JZ81_9BACT</name>
<dbReference type="KEGG" id="rcf:Poly24_45920"/>
<gene>
    <name evidence="1" type="ORF">Poly24_45920</name>
</gene>